<dbReference type="EMBL" id="JAIWYP010000013">
    <property type="protein sequence ID" value="KAH3715550.1"/>
    <property type="molecule type" value="Genomic_DNA"/>
</dbReference>
<organism evidence="1 2">
    <name type="scientific">Dreissena polymorpha</name>
    <name type="common">Zebra mussel</name>
    <name type="synonym">Mytilus polymorpha</name>
    <dbReference type="NCBI Taxonomy" id="45954"/>
    <lineage>
        <taxon>Eukaryota</taxon>
        <taxon>Metazoa</taxon>
        <taxon>Spiralia</taxon>
        <taxon>Lophotrochozoa</taxon>
        <taxon>Mollusca</taxon>
        <taxon>Bivalvia</taxon>
        <taxon>Autobranchia</taxon>
        <taxon>Heteroconchia</taxon>
        <taxon>Euheterodonta</taxon>
        <taxon>Imparidentia</taxon>
        <taxon>Neoheterodontei</taxon>
        <taxon>Myida</taxon>
        <taxon>Dreissenoidea</taxon>
        <taxon>Dreissenidae</taxon>
        <taxon>Dreissena</taxon>
    </lineage>
</organism>
<keyword evidence="2" id="KW-1185">Reference proteome</keyword>
<dbReference type="AlphaFoldDB" id="A0A9D4HDC9"/>
<sequence>MMQEDAVRQNVRTAQLYEQMTKKDFANSIDPVETPHDAASHQGLRCVLKGISCYLRSNQAKIRALSCTVISLIL</sequence>
<protein>
    <submittedName>
        <fullName evidence="1">Uncharacterized protein</fullName>
    </submittedName>
</protein>
<evidence type="ECO:0000313" key="2">
    <source>
        <dbReference type="Proteomes" id="UP000828390"/>
    </source>
</evidence>
<reference evidence="1" key="2">
    <citation type="submission" date="2020-11" db="EMBL/GenBank/DDBJ databases">
        <authorList>
            <person name="McCartney M.A."/>
            <person name="Auch B."/>
            <person name="Kono T."/>
            <person name="Mallez S."/>
            <person name="Becker A."/>
            <person name="Gohl D.M."/>
            <person name="Silverstein K.A.T."/>
            <person name="Koren S."/>
            <person name="Bechman K.B."/>
            <person name="Herman A."/>
            <person name="Abrahante J.E."/>
            <person name="Garbe J."/>
        </authorList>
    </citation>
    <scope>NUCLEOTIDE SEQUENCE</scope>
    <source>
        <strain evidence="1">Duluth1</strain>
        <tissue evidence="1">Whole animal</tissue>
    </source>
</reference>
<name>A0A9D4HDC9_DREPO</name>
<evidence type="ECO:0000313" key="1">
    <source>
        <dbReference type="EMBL" id="KAH3715550.1"/>
    </source>
</evidence>
<proteinExistence type="predicted"/>
<reference evidence="1" key="1">
    <citation type="journal article" date="2019" name="bioRxiv">
        <title>The Genome of the Zebra Mussel, Dreissena polymorpha: A Resource for Invasive Species Research.</title>
        <authorList>
            <person name="McCartney M.A."/>
            <person name="Auch B."/>
            <person name="Kono T."/>
            <person name="Mallez S."/>
            <person name="Zhang Y."/>
            <person name="Obille A."/>
            <person name="Becker A."/>
            <person name="Abrahante J.E."/>
            <person name="Garbe J."/>
            <person name="Badalamenti J.P."/>
            <person name="Herman A."/>
            <person name="Mangelson H."/>
            <person name="Liachko I."/>
            <person name="Sullivan S."/>
            <person name="Sone E.D."/>
            <person name="Koren S."/>
            <person name="Silverstein K.A.T."/>
            <person name="Beckman K.B."/>
            <person name="Gohl D.M."/>
        </authorList>
    </citation>
    <scope>NUCLEOTIDE SEQUENCE</scope>
    <source>
        <strain evidence="1">Duluth1</strain>
        <tissue evidence="1">Whole animal</tissue>
    </source>
</reference>
<dbReference type="Proteomes" id="UP000828390">
    <property type="component" value="Unassembled WGS sequence"/>
</dbReference>
<gene>
    <name evidence="1" type="ORF">DPMN_058261</name>
</gene>
<accession>A0A9D4HDC9</accession>
<comment type="caution">
    <text evidence="1">The sequence shown here is derived from an EMBL/GenBank/DDBJ whole genome shotgun (WGS) entry which is preliminary data.</text>
</comment>